<dbReference type="Gramene" id="TRITD4Av1G076020.1">
    <property type="protein sequence ID" value="TRITD4Av1G076020.1"/>
    <property type="gene ID" value="TRITD4Av1G076020"/>
</dbReference>
<evidence type="ECO:0000256" key="3">
    <source>
        <dbReference type="ARBA" id="ARBA00022786"/>
    </source>
</evidence>
<keyword evidence="5" id="KW-0472">Membrane</keyword>
<organism evidence="7 8">
    <name type="scientific">Triticum turgidum subsp. durum</name>
    <name type="common">Durum wheat</name>
    <name type="synonym">Triticum durum</name>
    <dbReference type="NCBI Taxonomy" id="4567"/>
    <lineage>
        <taxon>Eukaryota</taxon>
        <taxon>Viridiplantae</taxon>
        <taxon>Streptophyta</taxon>
        <taxon>Embryophyta</taxon>
        <taxon>Tracheophyta</taxon>
        <taxon>Spermatophyta</taxon>
        <taxon>Magnoliopsida</taxon>
        <taxon>Liliopsida</taxon>
        <taxon>Poales</taxon>
        <taxon>Poaceae</taxon>
        <taxon>BOP clade</taxon>
        <taxon>Pooideae</taxon>
        <taxon>Triticodae</taxon>
        <taxon>Triticeae</taxon>
        <taxon>Triticinae</taxon>
        <taxon>Triticum</taxon>
    </lineage>
</organism>
<dbReference type="PANTHER" id="PTHR15860">
    <property type="entry name" value="UNCHARACTERIZED RING FINGER-CONTAINING PROTEIN"/>
    <property type="match status" value="1"/>
</dbReference>
<dbReference type="OMA" id="GEIPSPC"/>
<accession>A0A9R0VZ96</accession>
<dbReference type="Proteomes" id="UP000324705">
    <property type="component" value="Chromosome 4A"/>
</dbReference>
<evidence type="ECO:0000313" key="8">
    <source>
        <dbReference type="Proteomes" id="UP000324705"/>
    </source>
</evidence>
<reference evidence="7 8" key="1">
    <citation type="submission" date="2017-09" db="EMBL/GenBank/DDBJ databases">
        <authorList>
            <consortium name="International Durum Wheat Genome Sequencing Consortium (IDWGSC)"/>
            <person name="Milanesi L."/>
        </authorList>
    </citation>
    <scope>NUCLEOTIDE SEQUENCE [LARGE SCALE GENOMIC DNA]</scope>
    <source>
        <strain evidence="8">cv. Svevo</strain>
    </source>
</reference>
<feature type="compositionally biased region" description="Gly residues" evidence="6">
    <location>
        <begin position="66"/>
        <end position="96"/>
    </location>
</feature>
<proteinExistence type="predicted"/>
<dbReference type="GO" id="GO:0061630">
    <property type="term" value="F:ubiquitin protein ligase activity"/>
    <property type="evidence" value="ECO:0007669"/>
    <property type="project" value="InterPro"/>
</dbReference>
<evidence type="ECO:0000256" key="6">
    <source>
        <dbReference type="SAM" id="MobiDB-lite"/>
    </source>
</evidence>
<dbReference type="InterPro" id="IPR044235">
    <property type="entry name" value="RNFT1/2"/>
</dbReference>
<sequence length="209" mass="21923">MTAGRYAMALGGGGRPMLRPFVSARGAHPQRTPRASCGPRPEAAGPSAGADRKGSIRISGADNAPGAGGGRGRAAAHGRGGPRGVGGLEAGAGGGRGDSPYQGYEVQRLARLVDHALPFSLLLLGVFIRQHLQGFFVMIWITSVMFNSNDILRKQTALKATRLRERPCHCHDGCSFWLDRGMKTCGIPSFGRTSSSGEIPSPCPMPQTS</sequence>
<keyword evidence="2" id="KW-0812">Transmembrane</keyword>
<evidence type="ECO:0000313" key="7">
    <source>
        <dbReference type="EMBL" id="VAH90848.1"/>
    </source>
</evidence>
<evidence type="ECO:0000256" key="5">
    <source>
        <dbReference type="ARBA" id="ARBA00023136"/>
    </source>
</evidence>
<feature type="region of interest" description="Disordered" evidence="6">
    <location>
        <begin position="1"/>
        <end position="96"/>
    </location>
</feature>
<dbReference type="AlphaFoldDB" id="A0A9R0VZ96"/>
<protein>
    <submittedName>
        <fullName evidence="7">Uncharacterized protein</fullName>
    </submittedName>
</protein>
<evidence type="ECO:0000256" key="1">
    <source>
        <dbReference type="ARBA" id="ARBA00004141"/>
    </source>
</evidence>
<dbReference type="GO" id="GO:1904294">
    <property type="term" value="P:positive regulation of ERAD pathway"/>
    <property type="evidence" value="ECO:0007669"/>
    <property type="project" value="InterPro"/>
</dbReference>
<dbReference type="GO" id="GO:0016020">
    <property type="term" value="C:membrane"/>
    <property type="evidence" value="ECO:0007669"/>
    <property type="project" value="UniProtKB-SubCell"/>
</dbReference>
<keyword evidence="3" id="KW-0833">Ubl conjugation pathway</keyword>
<keyword evidence="8" id="KW-1185">Reference proteome</keyword>
<evidence type="ECO:0000256" key="4">
    <source>
        <dbReference type="ARBA" id="ARBA00022989"/>
    </source>
</evidence>
<keyword evidence="4" id="KW-1133">Transmembrane helix</keyword>
<dbReference type="EMBL" id="LT934117">
    <property type="protein sequence ID" value="VAH90848.1"/>
    <property type="molecule type" value="Genomic_DNA"/>
</dbReference>
<comment type="subcellular location">
    <subcellularLocation>
        <location evidence="1">Membrane</location>
        <topology evidence="1">Multi-pass membrane protein</topology>
    </subcellularLocation>
</comment>
<evidence type="ECO:0000256" key="2">
    <source>
        <dbReference type="ARBA" id="ARBA00022692"/>
    </source>
</evidence>
<dbReference type="PANTHER" id="PTHR15860:SF27">
    <property type="entry name" value="RING_U-BOX SUPERFAMILY PROTEIN"/>
    <property type="match status" value="1"/>
</dbReference>
<name>A0A9R0VZ96_TRITD</name>
<gene>
    <name evidence="7" type="ORF">TRITD_4Av1G076020</name>
</gene>